<evidence type="ECO:0000256" key="1">
    <source>
        <dbReference type="ARBA" id="ARBA00038101"/>
    </source>
</evidence>
<comment type="caution">
    <text evidence="3">The sequence shown here is derived from an EMBL/GenBank/DDBJ whole genome shotgun (WGS) entry which is preliminary data.</text>
</comment>
<dbReference type="AlphaFoldDB" id="A0A9P5S000"/>
<feature type="region of interest" description="Disordered" evidence="2">
    <location>
        <begin position="174"/>
        <end position="251"/>
    </location>
</feature>
<dbReference type="SMART" id="SM00671">
    <property type="entry name" value="SEL1"/>
    <property type="match status" value="5"/>
</dbReference>
<dbReference type="OrthoDB" id="2384430at2759"/>
<dbReference type="EMBL" id="JAAAUQ010000334">
    <property type="protein sequence ID" value="KAF9151300.1"/>
    <property type="molecule type" value="Genomic_DNA"/>
</dbReference>
<organism evidence="3 4">
    <name type="scientific">Linnemannia schmuckeri</name>
    <dbReference type="NCBI Taxonomy" id="64567"/>
    <lineage>
        <taxon>Eukaryota</taxon>
        <taxon>Fungi</taxon>
        <taxon>Fungi incertae sedis</taxon>
        <taxon>Mucoromycota</taxon>
        <taxon>Mortierellomycotina</taxon>
        <taxon>Mortierellomycetes</taxon>
        <taxon>Mortierellales</taxon>
        <taxon>Mortierellaceae</taxon>
        <taxon>Linnemannia</taxon>
    </lineage>
</organism>
<dbReference type="SUPFAM" id="SSF81901">
    <property type="entry name" value="HCP-like"/>
    <property type="match status" value="1"/>
</dbReference>
<feature type="compositionally biased region" description="Polar residues" evidence="2">
    <location>
        <begin position="210"/>
        <end position="232"/>
    </location>
</feature>
<feature type="compositionally biased region" description="Low complexity" evidence="2">
    <location>
        <begin position="178"/>
        <end position="193"/>
    </location>
</feature>
<dbReference type="Pfam" id="PF08238">
    <property type="entry name" value="Sel1"/>
    <property type="match status" value="5"/>
</dbReference>
<protein>
    <recommendedName>
        <fullName evidence="5">HCP-like protein</fullName>
    </recommendedName>
</protein>
<sequence>MPSGLQRLLSKLKPKQPQEGVQPVRVGPLGSNKIIYITTHYDPVSDKNVILWNDILVVYPNALFIQQDSRVLPFLKGKDFQYLEPRRVAAIPAIILEVIVDNPTTTIIRPEHTSSKSDFGSTTTSATTTTLTDHYFNNNNTNIDKARTEHSKAEIEDSNGAYPEAAYTNRTHTHTHTHVGGVTPPTPALPVATQNNSDVYFNPIAKHNGSLPTSSQPSVVAAQTPNKTSRLSDASPPPAPPSKDGYHLNQIHNSPSALDRVLDKANQGNAEAQVEIARRYGTGQGVPQNFEKALEWYRKAAEQGNINAQCCVGFMYERGQGVPRDEAKAMSWYLKAALQGNPPAQINIGFMYERAQEYSKAIEWYHKAAIQGFSQAQTNLGFLYEHGRGTVRNYPKAIEWYLKAAEQGATAAQMNLGCLYHYGRGVPQDFAKAMEWYQKAAVQGDPQVLHQIAILKKQTTNTTKI</sequence>
<evidence type="ECO:0008006" key="5">
    <source>
        <dbReference type="Google" id="ProtNLM"/>
    </source>
</evidence>
<accession>A0A9P5S000</accession>
<dbReference type="InterPro" id="IPR050767">
    <property type="entry name" value="Sel1_AlgK"/>
</dbReference>
<name>A0A9P5S000_9FUNG</name>
<comment type="similarity">
    <text evidence="1">Belongs to the sel-1 family.</text>
</comment>
<evidence type="ECO:0000313" key="3">
    <source>
        <dbReference type="EMBL" id="KAF9151300.1"/>
    </source>
</evidence>
<dbReference type="PANTHER" id="PTHR11102">
    <property type="entry name" value="SEL-1-LIKE PROTEIN"/>
    <property type="match status" value="1"/>
</dbReference>
<gene>
    <name evidence="3" type="ORF">BG015_006846</name>
</gene>
<evidence type="ECO:0000256" key="2">
    <source>
        <dbReference type="SAM" id="MobiDB-lite"/>
    </source>
</evidence>
<dbReference type="Proteomes" id="UP000748756">
    <property type="component" value="Unassembled WGS sequence"/>
</dbReference>
<dbReference type="PANTHER" id="PTHR11102:SF160">
    <property type="entry name" value="ERAD-ASSOCIATED E3 UBIQUITIN-PROTEIN LIGASE COMPONENT HRD3"/>
    <property type="match status" value="1"/>
</dbReference>
<dbReference type="InterPro" id="IPR006597">
    <property type="entry name" value="Sel1-like"/>
</dbReference>
<proteinExistence type="inferred from homology"/>
<keyword evidence="4" id="KW-1185">Reference proteome</keyword>
<reference evidence="3" key="1">
    <citation type="journal article" date="2020" name="Fungal Divers.">
        <title>Resolving the Mortierellaceae phylogeny through synthesis of multi-gene phylogenetics and phylogenomics.</title>
        <authorList>
            <person name="Vandepol N."/>
            <person name="Liber J."/>
            <person name="Desiro A."/>
            <person name="Na H."/>
            <person name="Kennedy M."/>
            <person name="Barry K."/>
            <person name="Grigoriev I.V."/>
            <person name="Miller A.N."/>
            <person name="O'Donnell K."/>
            <person name="Stajich J.E."/>
            <person name="Bonito G."/>
        </authorList>
    </citation>
    <scope>NUCLEOTIDE SEQUENCE</scope>
    <source>
        <strain evidence="3">NRRL 6426</strain>
    </source>
</reference>
<dbReference type="Gene3D" id="1.25.40.10">
    <property type="entry name" value="Tetratricopeptide repeat domain"/>
    <property type="match status" value="2"/>
</dbReference>
<dbReference type="InterPro" id="IPR011990">
    <property type="entry name" value="TPR-like_helical_dom_sf"/>
</dbReference>
<evidence type="ECO:0000313" key="4">
    <source>
        <dbReference type="Proteomes" id="UP000748756"/>
    </source>
</evidence>